<evidence type="ECO:0000256" key="2">
    <source>
        <dbReference type="ARBA" id="ARBA00022840"/>
    </source>
</evidence>
<gene>
    <name evidence="4" type="ORF">GIB67_009215</name>
</gene>
<feature type="compositionally biased region" description="Polar residues" evidence="3">
    <location>
        <begin position="26"/>
        <end position="58"/>
    </location>
</feature>
<dbReference type="Proteomes" id="UP000541444">
    <property type="component" value="Unassembled WGS sequence"/>
</dbReference>
<dbReference type="GO" id="GO:0030687">
    <property type="term" value="C:preribosome, large subunit precursor"/>
    <property type="evidence" value="ECO:0007669"/>
    <property type="project" value="TreeGrafter"/>
</dbReference>
<dbReference type="AlphaFoldDB" id="A0A7J7N334"/>
<feature type="compositionally biased region" description="Basic and acidic residues" evidence="3">
    <location>
        <begin position="117"/>
        <end position="128"/>
    </location>
</feature>
<reference evidence="4 5" key="1">
    <citation type="journal article" date="2020" name="IScience">
        <title>Genome Sequencing of the Endangered Kingdonia uniflora (Circaeasteraceae, Ranunculales) Reveals Potential Mechanisms of Evolutionary Specialization.</title>
        <authorList>
            <person name="Sun Y."/>
            <person name="Deng T."/>
            <person name="Zhang A."/>
            <person name="Moore M.J."/>
            <person name="Landis J.B."/>
            <person name="Lin N."/>
            <person name="Zhang H."/>
            <person name="Zhang X."/>
            <person name="Huang J."/>
            <person name="Zhang X."/>
            <person name="Sun H."/>
            <person name="Wang H."/>
        </authorList>
    </citation>
    <scope>NUCLEOTIDE SEQUENCE [LARGE SCALE GENOMIC DNA]</scope>
    <source>
        <strain evidence="4">TB1705</strain>
        <tissue evidence="4">Leaf</tissue>
    </source>
</reference>
<evidence type="ECO:0000256" key="3">
    <source>
        <dbReference type="SAM" id="MobiDB-lite"/>
    </source>
</evidence>
<dbReference type="GO" id="GO:0000055">
    <property type="term" value="P:ribosomal large subunit export from nucleus"/>
    <property type="evidence" value="ECO:0007669"/>
    <property type="project" value="TreeGrafter"/>
</dbReference>
<dbReference type="PANTHER" id="PTHR48103:SF2">
    <property type="entry name" value="MIDASIN"/>
    <property type="match status" value="1"/>
</dbReference>
<dbReference type="GO" id="GO:0005634">
    <property type="term" value="C:nucleus"/>
    <property type="evidence" value="ECO:0007669"/>
    <property type="project" value="TreeGrafter"/>
</dbReference>
<evidence type="ECO:0008006" key="6">
    <source>
        <dbReference type="Google" id="ProtNLM"/>
    </source>
</evidence>
<evidence type="ECO:0000313" key="4">
    <source>
        <dbReference type="EMBL" id="KAF6161328.1"/>
    </source>
</evidence>
<proteinExistence type="predicted"/>
<dbReference type="GO" id="GO:0000027">
    <property type="term" value="P:ribosomal large subunit assembly"/>
    <property type="evidence" value="ECO:0007669"/>
    <property type="project" value="TreeGrafter"/>
</dbReference>
<feature type="region of interest" description="Disordered" evidence="3">
    <location>
        <begin position="105"/>
        <end position="128"/>
    </location>
</feature>
<feature type="compositionally biased region" description="Polar residues" evidence="3">
    <location>
        <begin position="1"/>
        <end position="16"/>
    </location>
</feature>
<sequence length="377" mass="42096">MQNGVSSSKGLPTSNDLETELPMPDSSESGQLTSDQPKAQSLEPDSSSVQKSRPNPSRSVGDALEKWLESVKVAVDVEEQNKDATVDMDDGNAAEYGFVSKLEKGTSQTLGPASSDQIDRNIKGSKPDGEEILTEQKENIIEMDDEKQDSGAYPLKSCTSSTIQEKKDEKNMSLNKDILLQEPNESDDVDDDFHMRNLLGDHVSENNCMLRKYELKTTRLSQELAEQLRLVMEPTLASKLQGDFRTGKRISMKRVIPYIVSDFRKDKIWLRRNQPNKRDYQVVVAVDDSRSMSESNCGKVAIEALVTVCRAVSSRSGAVGCCKLREEGKRGPSRVLESSTLILKDIRMLHGSSKKLVIAGEHHLSVYLRDRWTADRR</sequence>
<evidence type="ECO:0000256" key="1">
    <source>
        <dbReference type="ARBA" id="ARBA00022741"/>
    </source>
</evidence>
<feature type="region of interest" description="Disordered" evidence="3">
    <location>
        <begin position="1"/>
        <end position="64"/>
    </location>
</feature>
<keyword evidence="2" id="KW-0067">ATP-binding</keyword>
<organism evidence="4 5">
    <name type="scientific">Kingdonia uniflora</name>
    <dbReference type="NCBI Taxonomy" id="39325"/>
    <lineage>
        <taxon>Eukaryota</taxon>
        <taxon>Viridiplantae</taxon>
        <taxon>Streptophyta</taxon>
        <taxon>Embryophyta</taxon>
        <taxon>Tracheophyta</taxon>
        <taxon>Spermatophyta</taxon>
        <taxon>Magnoliopsida</taxon>
        <taxon>Ranunculales</taxon>
        <taxon>Circaeasteraceae</taxon>
        <taxon>Kingdonia</taxon>
    </lineage>
</organism>
<comment type="caution">
    <text evidence="4">The sequence shown here is derived from an EMBL/GenBank/DDBJ whole genome shotgun (WGS) entry which is preliminary data.</text>
</comment>
<name>A0A7J7N334_9MAGN</name>
<accession>A0A7J7N334</accession>
<evidence type="ECO:0000313" key="5">
    <source>
        <dbReference type="Proteomes" id="UP000541444"/>
    </source>
</evidence>
<dbReference type="EMBL" id="JACGCM010001135">
    <property type="protein sequence ID" value="KAF6161328.1"/>
    <property type="molecule type" value="Genomic_DNA"/>
</dbReference>
<dbReference type="OrthoDB" id="1937293at2759"/>
<dbReference type="PANTHER" id="PTHR48103">
    <property type="entry name" value="MIDASIN-RELATED"/>
    <property type="match status" value="1"/>
</dbReference>
<dbReference type="GO" id="GO:0005524">
    <property type="term" value="F:ATP binding"/>
    <property type="evidence" value="ECO:0007669"/>
    <property type="project" value="UniProtKB-KW"/>
</dbReference>
<feature type="compositionally biased region" description="Polar residues" evidence="3">
    <location>
        <begin position="105"/>
        <end position="116"/>
    </location>
</feature>
<protein>
    <recommendedName>
        <fullName evidence="6">Midasin</fullName>
    </recommendedName>
</protein>
<keyword evidence="1" id="KW-0547">Nucleotide-binding</keyword>
<keyword evidence="5" id="KW-1185">Reference proteome</keyword>